<feature type="transmembrane region" description="Helical" evidence="7">
    <location>
        <begin position="280"/>
        <end position="303"/>
    </location>
</feature>
<dbReference type="HAMAP" id="MF_00221">
    <property type="entry name" value="NRAMP"/>
    <property type="match status" value="1"/>
</dbReference>
<dbReference type="GO" id="GO:0005381">
    <property type="term" value="F:iron ion transmembrane transporter activity"/>
    <property type="evidence" value="ECO:0007669"/>
    <property type="project" value="TreeGrafter"/>
</dbReference>
<sequence length="568" mass="64196">MYVKHYAISSCFQHSLWQMSVEKDKKEPKIAQDTYDIKVDIPDEPNTCFSWRILWRFTGPGLLMSIAYLDPGNVESDLQSGAVAQFKLIWVLLLAHVLGLLLQRLAARLGVVSGKHMAEIAHSYYPKWPRLILWIMVEIAIIASDMQEVIGTAISLYLLSDAKIPLWAGVLITVCDTFTFLLLERYGVRKFEAFFAFLIACMAAAFGYEFARSKPSMGSLFTGMVVPWCTDCGPSQFLQGVSIVGAVIMPHNLYLHSALVKSRSIDRTRMSKVSEANKYYFIESFFALFCSFWINVLVVAVFAEGLYNKTNGDVRHNCYTIDNHMPDFYKVIFENNTEPAESDIFHAGIFLGCTFGVGALYVWAIGILAAGQSSTMTGTYAGQFAMEGFVQIKLPRWKRVLVTRTLAMAPTLLVTIFSRGIEHITGLNDFLNCVQMIQLPFALLPVLAFVSDKRVMFTFRASRSPQQIFSLMATIVILAINFFFLYEWMSTTFGFNVISISFSVILATIYMIAMLYLVSYQPQYPAFSIKVWLPAPKYQDFDAPWLEDKSSHVNPVCDDDDDDDDESF</sequence>
<evidence type="ECO:0000256" key="4">
    <source>
        <dbReference type="ARBA" id="ARBA00022989"/>
    </source>
</evidence>
<evidence type="ECO:0000313" key="9">
    <source>
        <dbReference type="WBParaSite" id="ACAC_0001024001-mRNA-1"/>
    </source>
</evidence>
<dbReference type="NCBIfam" id="TIGR01197">
    <property type="entry name" value="nramp"/>
    <property type="match status" value="1"/>
</dbReference>
<dbReference type="GO" id="GO:0010008">
    <property type="term" value="C:endosome membrane"/>
    <property type="evidence" value="ECO:0007669"/>
    <property type="project" value="TreeGrafter"/>
</dbReference>
<feature type="transmembrane region" description="Helical" evidence="7">
    <location>
        <begin position="401"/>
        <end position="421"/>
    </location>
</feature>
<dbReference type="Pfam" id="PF01566">
    <property type="entry name" value="Nramp"/>
    <property type="match status" value="1"/>
</dbReference>
<dbReference type="GO" id="GO:0015086">
    <property type="term" value="F:cadmium ion transmembrane transporter activity"/>
    <property type="evidence" value="ECO:0007669"/>
    <property type="project" value="TreeGrafter"/>
</dbReference>
<dbReference type="WBParaSite" id="ACAC_0001024001-mRNA-1">
    <property type="protein sequence ID" value="ACAC_0001024001-mRNA-1"/>
    <property type="gene ID" value="ACAC_0001024001"/>
</dbReference>
<feature type="compositionally biased region" description="Acidic residues" evidence="6">
    <location>
        <begin position="557"/>
        <end position="568"/>
    </location>
</feature>
<evidence type="ECO:0000256" key="1">
    <source>
        <dbReference type="ARBA" id="ARBA00004141"/>
    </source>
</evidence>
<organism evidence="8 9">
    <name type="scientific">Angiostrongylus cantonensis</name>
    <name type="common">Rat lungworm</name>
    <dbReference type="NCBI Taxonomy" id="6313"/>
    <lineage>
        <taxon>Eukaryota</taxon>
        <taxon>Metazoa</taxon>
        <taxon>Ecdysozoa</taxon>
        <taxon>Nematoda</taxon>
        <taxon>Chromadorea</taxon>
        <taxon>Rhabditida</taxon>
        <taxon>Rhabditina</taxon>
        <taxon>Rhabditomorpha</taxon>
        <taxon>Strongyloidea</taxon>
        <taxon>Metastrongylidae</taxon>
        <taxon>Angiostrongylus</taxon>
    </lineage>
</organism>
<feature type="transmembrane region" description="Helical" evidence="7">
    <location>
        <begin position="344"/>
        <end position="370"/>
    </location>
</feature>
<dbReference type="PANTHER" id="PTHR11706">
    <property type="entry name" value="SOLUTE CARRIER PROTEIN FAMILY 11 MEMBER"/>
    <property type="match status" value="1"/>
</dbReference>
<dbReference type="GO" id="GO:0005384">
    <property type="term" value="F:manganese ion transmembrane transporter activity"/>
    <property type="evidence" value="ECO:0007669"/>
    <property type="project" value="TreeGrafter"/>
</dbReference>
<name>A0A158PB14_ANGCA</name>
<dbReference type="STRING" id="6313.A0A158PB14"/>
<comment type="similarity">
    <text evidence="2">Belongs to the NRAMP family.</text>
</comment>
<feature type="transmembrane region" description="Helical" evidence="7">
    <location>
        <begin position="427"/>
        <end position="447"/>
    </location>
</feature>
<evidence type="ECO:0000256" key="7">
    <source>
        <dbReference type="SAM" id="Phobius"/>
    </source>
</evidence>
<feature type="transmembrane region" description="Helical" evidence="7">
    <location>
        <begin position="194"/>
        <end position="211"/>
    </location>
</feature>
<dbReference type="InterPro" id="IPR001046">
    <property type="entry name" value="NRAMP_fam"/>
</dbReference>
<evidence type="ECO:0000313" key="8">
    <source>
        <dbReference type="Proteomes" id="UP000035642"/>
    </source>
</evidence>
<evidence type="ECO:0000256" key="3">
    <source>
        <dbReference type="ARBA" id="ARBA00022692"/>
    </source>
</evidence>
<reference evidence="9" key="2">
    <citation type="submission" date="2016-04" db="UniProtKB">
        <authorList>
            <consortium name="WormBaseParasite"/>
        </authorList>
    </citation>
    <scope>IDENTIFICATION</scope>
</reference>
<feature type="transmembrane region" description="Helical" evidence="7">
    <location>
        <begin position="468"/>
        <end position="486"/>
    </location>
</feature>
<dbReference type="AlphaFoldDB" id="A0A158PB14"/>
<comment type="subcellular location">
    <subcellularLocation>
        <location evidence="1">Membrane</location>
        <topology evidence="1">Multi-pass membrane protein</topology>
    </subcellularLocation>
</comment>
<dbReference type="GO" id="GO:0005886">
    <property type="term" value="C:plasma membrane"/>
    <property type="evidence" value="ECO:0007669"/>
    <property type="project" value="TreeGrafter"/>
</dbReference>
<proteinExistence type="inferred from homology"/>
<dbReference type="PANTHER" id="PTHR11706:SF32">
    <property type="entry name" value="NRAMP-LIKE TRANSPORTER SMF-3"/>
    <property type="match status" value="1"/>
</dbReference>
<feature type="transmembrane region" description="Helical" evidence="7">
    <location>
        <begin position="237"/>
        <end position="259"/>
    </location>
</feature>
<feature type="transmembrane region" description="Helical" evidence="7">
    <location>
        <begin position="164"/>
        <end position="182"/>
    </location>
</feature>
<dbReference type="PRINTS" id="PR00447">
    <property type="entry name" value="NATRESASSCMP"/>
</dbReference>
<keyword evidence="8" id="KW-1185">Reference proteome</keyword>
<reference evidence="8" key="1">
    <citation type="submission" date="2012-09" db="EMBL/GenBank/DDBJ databases">
        <authorList>
            <person name="Martin A.A."/>
        </authorList>
    </citation>
    <scope>NUCLEOTIDE SEQUENCE</scope>
</reference>
<keyword evidence="3 7" id="KW-0812">Transmembrane</keyword>
<protein>
    <submittedName>
        <fullName evidence="9">Protein Malvolio</fullName>
    </submittedName>
</protein>
<evidence type="ECO:0000256" key="2">
    <source>
        <dbReference type="ARBA" id="ARBA00006670"/>
    </source>
</evidence>
<keyword evidence="5 7" id="KW-0472">Membrane</keyword>
<feature type="transmembrane region" description="Helical" evidence="7">
    <location>
        <begin position="89"/>
        <end position="111"/>
    </location>
</feature>
<evidence type="ECO:0000256" key="6">
    <source>
        <dbReference type="SAM" id="MobiDB-lite"/>
    </source>
</evidence>
<feature type="transmembrane region" description="Helical" evidence="7">
    <location>
        <begin position="498"/>
        <end position="518"/>
    </location>
</feature>
<dbReference type="Proteomes" id="UP000035642">
    <property type="component" value="Unassembled WGS sequence"/>
</dbReference>
<feature type="region of interest" description="Disordered" evidence="6">
    <location>
        <begin position="548"/>
        <end position="568"/>
    </location>
</feature>
<evidence type="ECO:0000256" key="5">
    <source>
        <dbReference type="ARBA" id="ARBA00023136"/>
    </source>
</evidence>
<dbReference type="NCBIfam" id="NF037982">
    <property type="entry name" value="Nramp_1"/>
    <property type="match status" value="1"/>
</dbReference>
<accession>A0A158PB14</accession>
<keyword evidence="4 7" id="KW-1133">Transmembrane helix</keyword>